<sequence length="69" mass="7852">MLRRKQTIYFQSRASDTQTEQKNAKHNIVGYRVEQKAAKGTKLVQDFDEDYDAHAAPVSGCCTYCMCTT</sequence>
<proteinExistence type="predicted"/>
<gene>
    <name evidence="1" type="ORF">HF086_001939</name>
</gene>
<evidence type="ECO:0000313" key="1">
    <source>
        <dbReference type="EMBL" id="KAH9635283.1"/>
    </source>
</evidence>
<dbReference type="EMBL" id="JACEFF010000564">
    <property type="protein sequence ID" value="KAH9635283.1"/>
    <property type="molecule type" value="Genomic_DNA"/>
</dbReference>
<accession>A0A922SFR4</accession>
<dbReference type="Proteomes" id="UP000814243">
    <property type="component" value="Unassembled WGS sequence"/>
</dbReference>
<dbReference type="AlphaFoldDB" id="A0A922SFR4"/>
<comment type="caution">
    <text evidence="1">The sequence shown here is derived from an EMBL/GenBank/DDBJ whole genome shotgun (WGS) entry which is preliminary data.</text>
</comment>
<evidence type="ECO:0000313" key="2">
    <source>
        <dbReference type="Proteomes" id="UP000814243"/>
    </source>
</evidence>
<reference evidence="1" key="1">
    <citation type="journal article" date="2021" name="G3 (Bethesda)">
        <title>Genome and transcriptome analysis of the beet armyworm Spodoptera exigua reveals targets for pest control. .</title>
        <authorList>
            <person name="Simon S."/>
            <person name="Breeschoten T."/>
            <person name="Jansen H.J."/>
            <person name="Dirks R.P."/>
            <person name="Schranz M.E."/>
            <person name="Ros V.I.D."/>
        </authorList>
    </citation>
    <scope>NUCLEOTIDE SEQUENCE</scope>
    <source>
        <strain evidence="1">TB_SE_WUR_2020</strain>
    </source>
</reference>
<name>A0A922SFR4_SPOEX</name>
<protein>
    <submittedName>
        <fullName evidence="1">Uncharacterized protein</fullName>
    </submittedName>
</protein>
<organism evidence="1 2">
    <name type="scientific">Spodoptera exigua</name>
    <name type="common">Beet armyworm</name>
    <name type="synonym">Noctua fulgens</name>
    <dbReference type="NCBI Taxonomy" id="7107"/>
    <lineage>
        <taxon>Eukaryota</taxon>
        <taxon>Metazoa</taxon>
        <taxon>Ecdysozoa</taxon>
        <taxon>Arthropoda</taxon>
        <taxon>Hexapoda</taxon>
        <taxon>Insecta</taxon>
        <taxon>Pterygota</taxon>
        <taxon>Neoptera</taxon>
        <taxon>Endopterygota</taxon>
        <taxon>Lepidoptera</taxon>
        <taxon>Glossata</taxon>
        <taxon>Ditrysia</taxon>
        <taxon>Noctuoidea</taxon>
        <taxon>Noctuidae</taxon>
        <taxon>Amphipyrinae</taxon>
        <taxon>Spodoptera</taxon>
    </lineage>
</organism>